<feature type="compositionally biased region" description="Basic and acidic residues" evidence="1">
    <location>
        <begin position="132"/>
        <end position="145"/>
    </location>
</feature>
<reference evidence="3 4" key="1">
    <citation type="submission" date="2017-10" db="EMBL/GenBank/DDBJ databases">
        <title>Comparative genomics in systemic dimorphic fungi from Ajellomycetaceae.</title>
        <authorList>
            <person name="Munoz J.F."/>
            <person name="Mcewen J.G."/>
            <person name="Clay O.K."/>
            <person name="Cuomo C.A."/>
        </authorList>
    </citation>
    <scope>NUCLEOTIDE SEQUENCE [LARGE SCALE GENOMIC DNA]</scope>
    <source>
        <strain evidence="3 4">UAMH7299</strain>
    </source>
</reference>
<evidence type="ECO:0000256" key="2">
    <source>
        <dbReference type="SAM" id="Phobius"/>
    </source>
</evidence>
<keyword evidence="2" id="KW-0472">Membrane</keyword>
<evidence type="ECO:0000256" key="1">
    <source>
        <dbReference type="SAM" id="MobiDB-lite"/>
    </source>
</evidence>
<comment type="caution">
    <text evidence="3">The sequence shown here is derived from an EMBL/GenBank/DDBJ whole genome shotgun (WGS) entry which is preliminary data.</text>
</comment>
<accession>A0A2B7YTJ0</accession>
<dbReference type="EMBL" id="PDNA01000018">
    <property type="protein sequence ID" value="PGH23947.1"/>
    <property type="molecule type" value="Genomic_DNA"/>
</dbReference>
<keyword evidence="2" id="KW-1133">Transmembrane helix</keyword>
<name>A0A2B7YTJ0_POLH7</name>
<feature type="compositionally biased region" description="Polar residues" evidence="1">
    <location>
        <begin position="23"/>
        <end position="34"/>
    </location>
</feature>
<sequence>MATSPPPTPTPTPTPPVASTPSFEVSVSPSQLTLANPLDPPPSSSILTTSTASIPNSAGTTSSPSFSPSVSGNLSPSSSANGSADGIQENLQPQGVSYGVLAGAIVGSTLGAAALTLVAILLFRRFRKRDPEALSKEKSSRRDLDGGGYSRHPPGYLNKGLDVPCDENPYSVVRNPSSPAVSFGRYIPEPADDNTVQCRVLNLFDMVSLHVENYYSENLSAKTMPDPQGLEQISYYNSPYLAAPVNTLLSRRGIRLQVITHCLVRTTLAAIIPGNHNASAYNDAKGSFLPCLSALYPCTLRRAPSSETRQALFAWRMLTAYLQQEDSLQHPSYTTQQRVAIESTVEAFTSAFSVYANPQHHRSERIQHLTDVMQAAANLGVWLFAQPCEFDYVWDSPTVGDNRIAISPAVVKVSDEQGQSLPAAQNIVETVLIGQS</sequence>
<protein>
    <submittedName>
        <fullName evidence="3">Uncharacterized protein</fullName>
    </submittedName>
</protein>
<dbReference type="Proteomes" id="UP000224634">
    <property type="component" value="Unassembled WGS sequence"/>
</dbReference>
<dbReference type="STRING" id="1447883.A0A2B7YTJ0"/>
<feature type="region of interest" description="Disordered" evidence="1">
    <location>
        <begin position="132"/>
        <end position="160"/>
    </location>
</feature>
<evidence type="ECO:0000313" key="4">
    <source>
        <dbReference type="Proteomes" id="UP000224634"/>
    </source>
</evidence>
<feature type="region of interest" description="Disordered" evidence="1">
    <location>
        <begin position="1"/>
        <end position="88"/>
    </location>
</feature>
<proteinExistence type="predicted"/>
<feature type="compositionally biased region" description="Low complexity" evidence="1">
    <location>
        <begin position="44"/>
        <end position="84"/>
    </location>
</feature>
<keyword evidence="4" id="KW-1185">Reference proteome</keyword>
<dbReference type="OrthoDB" id="5421765at2759"/>
<evidence type="ECO:0000313" key="3">
    <source>
        <dbReference type="EMBL" id="PGH23947.1"/>
    </source>
</evidence>
<dbReference type="AlphaFoldDB" id="A0A2B7YTJ0"/>
<keyword evidence="2" id="KW-0812">Transmembrane</keyword>
<feature type="compositionally biased region" description="Pro residues" evidence="1">
    <location>
        <begin position="1"/>
        <end position="18"/>
    </location>
</feature>
<organism evidence="3 4">
    <name type="scientific">Polytolypa hystricis (strain UAMH7299)</name>
    <dbReference type="NCBI Taxonomy" id="1447883"/>
    <lineage>
        <taxon>Eukaryota</taxon>
        <taxon>Fungi</taxon>
        <taxon>Dikarya</taxon>
        <taxon>Ascomycota</taxon>
        <taxon>Pezizomycotina</taxon>
        <taxon>Eurotiomycetes</taxon>
        <taxon>Eurotiomycetidae</taxon>
        <taxon>Onygenales</taxon>
        <taxon>Onygenales incertae sedis</taxon>
        <taxon>Polytolypa</taxon>
    </lineage>
</organism>
<feature type="transmembrane region" description="Helical" evidence="2">
    <location>
        <begin position="98"/>
        <end position="123"/>
    </location>
</feature>
<gene>
    <name evidence="3" type="ORF">AJ80_02009</name>
</gene>